<dbReference type="InterPro" id="IPR001466">
    <property type="entry name" value="Beta-lactam-related"/>
</dbReference>
<dbReference type="Proteomes" id="UP000537141">
    <property type="component" value="Unassembled WGS sequence"/>
</dbReference>
<feature type="domain" description="Beta-lactamase-related" evidence="2">
    <location>
        <begin position="45"/>
        <end position="426"/>
    </location>
</feature>
<organism evidence="3 4">
    <name type="scientific">Thalassotalea piscium</name>
    <dbReference type="NCBI Taxonomy" id="1230533"/>
    <lineage>
        <taxon>Bacteria</taxon>
        <taxon>Pseudomonadati</taxon>
        <taxon>Pseudomonadota</taxon>
        <taxon>Gammaproteobacteria</taxon>
        <taxon>Alteromonadales</taxon>
        <taxon>Colwelliaceae</taxon>
        <taxon>Thalassotalea</taxon>
    </lineage>
</organism>
<reference evidence="3 4" key="1">
    <citation type="submission" date="2020-08" db="EMBL/GenBank/DDBJ databases">
        <title>Genomic Encyclopedia of Type Strains, Phase IV (KMG-IV): sequencing the most valuable type-strain genomes for metagenomic binning, comparative biology and taxonomic classification.</title>
        <authorList>
            <person name="Goeker M."/>
        </authorList>
    </citation>
    <scope>NUCLEOTIDE SEQUENCE [LARGE SCALE GENOMIC DNA]</scope>
    <source>
        <strain evidence="3 4">DSM 26287</strain>
    </source>
</reference>
<feature type="chain" id="PRO_5030525439" evidence="1">
    <location>
        <begin position="21"/>
        <end position="452"/>
    </location>
</feature>
<dbReference type="InterPro" id="IPR012338">
    <property type="entry name" value="Beta-lactam/transpept-like"/>
</dbReference>
<comment type="caution">
    <text evidence="3">The sequence shown here is derived from an EMBL/GenBank/DDBJ whole genome shotgun (WGS) entry which is preliminary data.</text>
</comment>
<evidence type="ECO:0000259" key="2">
    <source>
        <dbReference type="Pfam" id="PF00144"/>
    </source>
</evidence>
<accession>A0A7X0NJJ9</accession>
<dbReference type="SUPFAM" id="SSF56601">
    <property type="entry name" value="beta-lactamase/transpeptidase-like"/>
    <property type="match status" value="1"/>
</dbReference>
<dbReference type="PANTHER" id="PTHR46825">
    <property type="entry name" value="D-ALANYL-D-ALANINE-CARBOXYPEPTIDASE/ENDOPEPTIDASE AMPH"/>
    <property type="match status" value="1"/>
</dbReference>
<proteinExistence type="predicted"/>
<dbReference type="InterPro" id="IPR050491">
    <property type="entry name" value="AmpC-like"/>
</dbReference>
<evidence type="ECO:0000256" key="1">
    <source>
        <dbReference type="SAM" id="SignalP"/>
    </source>
</evidence>
<evidence type="ECO:0000313" key="4">
    <source>
        <dbReference type="Proteomes" id="UP000537141"/>
    </source>
</evidence>
<gene>
    <name evidence="3" type="ORF">HNQ55_003119</name>
</gene>
<dbReference type="PANTHER" id="PTHR46825:SF9">
    <property type="entry name" value="BETA-LACTAMASE-RELATED DOMAIN-CONTAINING PROTEIN"/>
    <property type="match status" value="1"/>
</dbReference>
<dbReference type="RefSeq" id="WP_184425834.1">
    <property type="nucleotide sequence ID" value="NZ_AP027362.1"/>
</dbReference>
<keyword evidence="1" id="KW-0732">Signal</keyword>
<keyword evidence="4" id="KW-1185">Reference proteome</keyword>
<evidence type="ECO:0000313" key="3">
    <source>
        <dbReference type="EMBL" id="MBB6544586.1"/>
    </source>
</evidence>
<dbReference type="EMBL" id="JACHHU010000032">
    <property type="protein sequence ID" value="MBB6544586.1"/>
    <property type="molecule type" value="Genomic_DNA"/>
</dbReference>
<sequence length="452" mass="50227">MKFFNFLLLLCVFSSYSVEASESNYNTVKEQMFDLVFKLDKTPTEIAGLQLVLVKNGKVVFEHAEGFSSISPAGEKLPLTINHKVRIASISKLVLTLSLMTLVEDGLLSLDEDISKYLGFNLRNPNFPNRKITVKQVLAHVSSIRDNGPYFLPFGEHYQSLFEAKNLDAGRYFAAKENQGPGDYFAYSNLNFGLIAGVIENISGLRMDVFAKKVLFAPLNLDISFNVCDLYEEEYSLLATLYRKGHGGDFWDPTGPWISQVDGSEISCFYGGEKYSRSQRPDLSMLKNYQLGSNPTLFSPQGGVRASANDLAVLMKLFVGENTNDVISKQSIEMMLEPVWTYDKTIKNGDTNSDTASDNLTSVGINTAYGLSTHIIDLKEWGLTDKSHRFYGHLGSAYGLLGQFWFDPVTGDGFIALITGVGDDPEKPLSKTPLNAIEEKVLMMSLKALNYL</sequence>
<protein>
    <submittedName>
        <fullName evidence="3">CubicO group peptidase (Beta-lactamase class C family)</fullName>
    </submittedName>
</protein>
<feature type="signal peptide" evidence="1">
    <location>
        <begin position="1"/>
        <end position="20"/>
    </location>
</feature>
<name>A0A7X0NJJ9_9GAMM</name>
<dbReference type="Pfam" id="PF00144">
    <property type="entry name" value="Beta-lactamase"/>
    <property type="match status" value="1"/>
</dbReference>
<dbReference type="Gene3D" id="3.40.710.10">
    <property type="entry name" value="DD-peptidase/beta-lactamase superfamily"/>
    <property type="match status" value="1"/>
</dbReference>
<dbReference type="AlphaFoldDB" id="A0A7X0NJJ9"/>